<sequence>MLRRFQPYRHCLLSYFLALIFSVTGIQPVAAHKEEQIKMVVVGDTGIGERAYRPGFDAVVSAMRKEGAMVLLHLGDFVYQDRLFPDTCPHRYINTIKQTLTAPFPVRVFVAGDNDLPPVKWKPKASGCWDQIAPMATPFDAFKGEPGPGPREGVMNLELALMVVLDAYDWKDPAPWLAPLIERARAKHQWVIVALHEPALTTAWYVEKKADGVETDQRAFARPRLRRQPAFLRAVLSTGCAG</sequence>
<dbReference type="STRING" id="1266370.NITGR_170077"/>
<reference evidence="2 3" key="1">
    <citation type="journal article" date="2013" name="Front. Microbiol.">
        <title>The genome of Nitrospina gracilis illuminates the metabolism and evolution of the major marine nitrite oxidizer.</title>
        <authorList>
            <person name="Luecker S."/>
            <person name="Nowka B."/>
            <person name="Rattei T."/>
            <person name="Spieck E."/>
            <person name="and Daims H."/>
        </authorList>
    </citation>
    <scope>NUCLEOTIDE SEQUENCE [LARGE SCALE GENOMIC DNA]</scope>
    <source>
        <strain evidence="2 3">3/211</strain>
    </source>
</reference>
<keyword evidence="1" id="KW-0732">Signal</keyword>
<dbReference type="RefSeq" id="WP_005006639.1">
    <property type="nucleotide sequence ID" value="NZ_HG422173.1"/>
</dbReference>
<evidence type="ECO:0000313" key="2">
    <source>
        <dbReference type="EMBL" id="CCQ89820.1"/>
    </source>
</evidence>
<evidence type="ECO:0000313" key="3">
    <source>
        <dbReference type="Proteomes" id="UP000011704"/>
    </source>
</evidence>
<evidence type="ECO:0000256" key="1">
    <source>
        <dbReference type="SAM" id="SignalP"/>
    </source>
</evidence>
<dbReference type="AlphaFoldDB" id="M1YVZ6"/>
<dbReference type="InParanoid" id="M1YVZ6"/>
<gene>
    <name evidence="2" type="ORF">NITGR_170077</name>
</gene>
<feature type="chain" id="PRO_5004019406" evidence="1">
    <location>
        <begin position="27"/>
        <end position="242"/>
    </location>
</feature>
<comment type="caution">
    <text evidence="2">The sequence shown here is derived from an EMBL/GenBank/DDBJ whole genome shotgun (WGS) entry which is preliminary data.</text>
</comment>
<dbReference type="SUPFAM" id="SSF56300">
    <property type="entry name" value="Metallo-dependent phosphatases"/>
    <property type="match status" value="1"/>
</dbReference>
<feature type="signal peptide" evidence="1">
    <location>
        <begin position="1"/>
        <end position="26"/>
    </location>
</feature>
<dbReference type="EMBL" id="CAQJ01000019">
    <property type="protein sequence ID" value="CCQ89820.1"/>
    <property type="molecule type" value="Genomic_DNA"/>
</dbReference>
<protein>
    <submittedName>
        <fullName evidence="2">Uncharacterized protein</fullName>
    </submittedName>
</protein>
<dbReference type="OrthoDB" id="9793335at2"/>
<name>M1YVZ6_NITG3</name>
<organism evidence="2 3">
    <name type="scientific">Nitrospina gracilis (strain 3/211)</name>
    <dbReference type="NCBI Taxonomy" id="1266370"/>
    <lineage>
        <taxon>Bacteria</taxon>
        <taxon>Pseudomonadati</taxon>
        <taxon>Nitrospinota/Tectimicrobiota group</taxon>
        <taxon>Nitrospinota</taxon>
        <taxon>Nitrospinia</taxon>
        <taxon>Nitrospinales</taxon>
        <taxon>Nitrospinaceae</taxon>
        <taxon>Nitrospina</taxon>
    </lineage>
</organism>
<dbReference type="Gene3D" id="3.60.21.10">
    <property type="match status" value="1"/>
</dbReference>
<dbReference type="InterPro" id="IPR029052">
    <property type="entry name" value="Metallo-depent_PP-like"/>
</dbReference>
<proteinExistence type="predicted"/>
<dbReference type="HOGENOM" id="CLU_1146264_0_0_0"/>
<keyword evidence="3" id="KW-1185">Reference proteome</keyword>
<dbReference type="Proteomes" id="UP000011704">
    <property type="component" value="Unassembled WGS sequence"/>
</dbReference>
<accession>M1YVZ6</accession>